<reference evidence="6 7" key="1">
    <citation type="journal article" date="2016" name="Mol. Biol. Evol.">
        <title>Genome-Wide Survey of Gut Fungi (Harpellales) Reveals the First Horizontally Transferred Ubiquitin Gene from a Mosquito Host.</title>
        <authorList>
            <person name="Wang Y."/>
            <person name="White M.M."/>
            <person name="Kvist S."/>
            <person name="Moncalvo J.M."/>
        </authorList>
    </citation>
    <scope>NUCLEOTIDE SEQUENCE [LARGE SCALE GENOMIC DNA]</scope>
    <source>
        <strain evidence="6 7">ALG-7-W6</strain>
    </source>
</reference>
<evidence type="ECO:0000259" key="4">
    <source>
        <dbReference type="Pfam" id="PF04118"/>
    </source>
</evidence>
<dbReference type="PANTHER" id="PTHR14042:SF24">
    <property type="entry name" value="PROTEIN DOPEY-1 HOMOLOG"/>
    <property type="match status" value="1"/>
</dbReference>
<dbReference type="PANTHER" id="PTHR14042">
    <property type="entry name" value="DOPEY-RELATED"/>
    <property type="match status" value="1"/>
</dbReference>
<dbReference type="Pfam" id="PF04118">
    <property type="entry name" value="Dopey_N"/>
    <property type="match status" value="1"/>
</dbReference>
<dbReference type="InterPro" id="IPR007249">
    <property type="entry name" value="DOP1_N"/>
</dbReference>
<dbReference type="GO" id="GO:0015031">
    <property type="term" value="P:protein transport"/>
    <property type="evidence" value="ECO:0007669"/>
    <property type="project" value="UniProtKB-KW"/>
</dbReference>
<sequence length="2375" mass="270655">MEREKSEVSTKCINILKKVEKGVGNTIFIPNLFSILVSSSYDREETLKFLASCLPNSSKSKETSKIYSTGSSCIVRGLCLSLQDSDPLTVRAALDLLVNKFPMDSITFSTSDIAVIAKYSSETILKKDMSLNRRLYSWWLGHSEDRSQQQLYLRENSLNHLKLAFEKWFDLISGENSEYYDHENLFRVLIALLDKPDISHSLLLTIFPKIIMYIGFKNSKTSIKSSIRQVKSEYFIRKLLNGINPYFVWTQLIMVLFRNLPLEEDIHMDNLSKTLSNMRIDIYLFTEFVDLYLSDNSDIASEYISSTFLALISVSCYVSDLLNCDDSRKIVEDILKVSISMYMRLPLKNMVSSSIPIDFREVEGSKLLELIKGIYYVDEIIKIWKKGSSQSNGFVDLSQDFVDLIWSFNHKKEFDSPTSFIFRSIFQLKMLILSPNLTPNAFEYSCNLLVNLIRFSVEAKTSYRKSQNFVSSISSKSQENRAIDFGAYYLNKLFKISIFPNNYADFRISTETIVNLIFLGEISNKSVLLDTPLLLKGLNIPEAEAVLCDSTILSSIISNLWKFLSYETRLETIDLINKFTEIYGESIINNIILEQLKPRGHLSESFFEKFCVFWVTLYCETTKFDEAREPNLGYEKSKRFYVSVNSTVSNFGYYGLLLTTLDNFTCGTTLLKNPRFSGHSPVPIMLDSNIKTGLIFPMSYSESNLSNLDLALIPIIHSIYLYIYQNVGYIGLGSNYINDSGILCQDYFYIKSLELGVDNIVFYFDIINSLLGAYKEASLDLFLTEVNYINWFPYLNYSNSEIHKLGNTKSNLSEDNKNGDSKPSPILIKPALAFLSFFNGQSSNFNKPISFLEILIYLIIPLLQIREQSNSILSDINGISPSISAVMKNNSRKHVRFVNRASDVRSASLSLLERVIFIEDHCTHIKVSKNSFSNLIRGLFNVLSFDLPKSTPSDDMNTSCSVELLKNQIEVISILSKILERIITPCACNSCQLSDTNPIELKTLEILFLELIQSNFYSRVMLFFLLKLNQLSDDTEPLRFSALNSWVEFILLSLKIFSRNITSYNNTKTDNKETPKGIMGNLVLPLINIMTETLNVLNSFVLNVSLGYTVDFNFESPEIITKNILDFLDLSQEIISVCISFPSLLPPPTVLHDDYQLSMIKKYFIKIFSGLKKLDETSPPLDQNTLVNEIIHRISCPYSFSLSYCLSTFISLFNSIVRFDTPIKKTQDEVFLYLSSRTGKNRLSKPPNFIPSIVVHGLKMKFQKIWLSNPSEFSLAICDFFENYTGCWLEHIFEPSNSINLSLKCETKRGHFSNSKSGDITGFSRKDSNSFVGGVFGSSYQHPFTNNEVNQGSNNCFTLNSSELSDYYEFLNNRTDYCGILFSLEFLNSLEFLHLTPDEKSTKNSIQYNLFNSLILFLTKLIDLITHRINYANKRSSDHELNNSYSSYSSVPGYSMFSSLSDIGLLRTIELVIETRLLEFLNSNSKSYFYSPGFDREASNHSDYYSIDKKDFLATDFDSLFTSSLKFLKIVQNNDIYDKPWLPFVFRASISISKFLQIVNLEKFPDLKESTHINTSDLKTNPDSIPDQIEQNLNRIIEKVITSTGKSISGSQWLRRVGKISQFNKLRSVESPISRKNLGHNMDSIPIEKNSNSVLENDEFLKKSQLNFKNIENCCRTGLNPHDSAVLYALRSHGYVEPLYYWCNDDVIEINLQTLSLNVFPNLESLFISNSFSSQLINTFVVYVLSPLNKILSIDRHVSYSSQDIFRKLGIQINSNLLNETISPLLSSGDSTIDMSLLSPMTTSLENSIAFKNIKSKNAEIKTFVYNSETEIHANHILCTSNFDWRCVDQASRIHVLVLDSLVSLCSLSRYEKPLGRSLWELFSDSNFFSQKRMSFSIFPVFPESQSAGFNKEPFKYGSEIYSYLPHNYTLALLSSSFARWEILTQYCSTNDRNQFNDILLRLGNFSKTTLFTNKSQEALQKSLLLRRVSMMIWSGQPEQYISNFPTIQERLVELIKNHTHKNIISEIFLCLRVVLLRMGPNRLISMWPVIITELSRIIGQFMKLDQNSLTKTDLSTVNMLYSCCKFLDLLLVLKYPDFSIHNSTFIREDCSSFGISKLGFYSEINTSAPTLLGEAYSGENGPINDHKSQVLSSPVSRSFRGSENSYTGLLDLLGAHLKSLSVLANISSDFSISQKDTLGSPLSNDLQKRHKKSKNLTIVVPNNTFDIPSHGVRTNGENNAFSTPGKYSNDINSKKSLSPWSCQNIPGPTNDPFKINFRRPLLTESYISSPLDLIPFLNSISDINYLWNIENYAPDVSFIESIVSQDLMTFYDLSLSNTPSSNLRLSPFNRSTDPSGRPSVFSIFENITADHVTF</sequence>
<evidence type="ECO:0000313" key="6">
    <source>
        <dbReference type="EMBL" id="OLY82863.1"/>
    </source>
</evidence>
<dbReference type="InterPro" id="IPR056457">
    <property type="entry name" value="DOP1_C"/>
</dbReference>
<dbReference type="EMBL" id="LSSL01001203">
    <property type="protein sequence ID" value="OLY82863.1"/>
    <property type="molecule type" value="Genomic_DNA"/>
</dbReference>
<dbReference type="InterPro" id="IPR040314">
    <property type="entry name" value="DOP1"/>
</dbReference>
<comment type="caution">
    <text evidence="6">The sequence shown here is derived from an EMBL/GenBank/DDBJ whole genome shotgun (WGS) entry which is preliminary data.</text>
</comment>
<name>A0A1R0H145_9FUNG</name>
<dbReference type="STRING" id="133383.A0A1R0H145"/>
<feature type="domain" description="DOP1-like C-terminal" evidence="5">
    <location>
        <begin position="1941"/>
        <end position="2110"/>
    </location>
</feature>
<dbReference type="GO" id="GO:0006895">
    <property type="term" value="P:Golgi to endosome transport"/>
    <property type="evidence" value="ECO:0007669"/>
    <property type="project" value="InterPro"/>
</dbReference>
<dbReference type="GO" id="GO:0005829">
    <property type="term" value="C:cytosol"/>
    <property type="evidence" value="ECO:0007669"/>
    <property type="project" value="GOC"/>
</dbReference>
<proteinExistence type="inferred from homology"/>
<organism evidence="6 7">
    <name type="scientific">Smittium mucronatum</name>
    <dbReference type="NCBI Taxonomy" id="133383"/>
    <lineage>
        <taxon>Eukaryota</taxon>
        <taxon>Fungi</taxon>
        <taxon>Fungi incertae sedis</taxon>
        <taxon>Zoopagomycota</taxon>
        <taxon>Kickxellomycotina</taxon>
        <taxon>Harpellomycetes</taxon>
        <taxon>Harpellales</taxon>
        <taxon>Legeriomycetaceae</taxon>
        <taxon>Smittium</taxon>
    </lineage>
</organism>
<dbReference type="Pfam" id="PF24598">
    <property type="entry name" value="DOP1_C"/>
    <property type="match status" value="1"/>
</dbReference>
<evidence type="ECO:0000256" key="2">
    <source>
        <dbReference type="ARBA" id="ARBA00022927"/>
    </source>
</evidence>
<evidence type="ECO:0000259" key="5">
    <source>
        <dbReference type="Pfam" id="PF24598"/>
    </source>
</evidence>
<keyword evidence="7" id="KW-1185">Reference proteome</keyword>
<comment type="similarity">
    <text evidence="3">Belongs to the DOP1 family.</text>
</comment>
<keyword evidence="1" id="KW-0813">Transport</keyword>
<evidence type="ECO:0000256" key="3">
    <source>
        <dbReference type="ARBA" id="ARBA00046326"/>
    </source>
</evidence>
<protein>
    <submittedName>
        <fullName evidence="6">Protein dopey-1</fullName>
    </submittedName>
</protein>
<evidence type="ECO:0000256" key="1">
    <source>
        <dbReference type="ARBA" id="ARBA00022448"/>
    </source>
</evidence>
<dbReference type="GO" id="GO:0005768">
    <property type="term" value="C:endosome"/>
    <property type="evidence" value="ECO:0007669"/>
    <property type="project" value="TreeGrafter"/>
</dbReference>
<dbReference type="GO" id="GO:0005802">
    <property type="term" value="C:trans-Golgi network"/>
    <property type="evidence" value="ECO:0007669"/>
    <property type="project" value="TreeGrafter"/>
</dbReference>
<dbReference type="OrthoDB" id="297643at2759"/>
<evidence type="ECO:0000313" key="7">
    <source>
        <dbReference type="Proteomes" id="UP000187455"/>
    </source>
</evidence>
<dbReference type="Proteomes" id="UP000187455">
    <property type="component" value="Unassembled WGS sequence"/>
</dbReference>
<keyword evidence="2" id="KW-0653">Protein transport</keyword>
<feature type="domain" description="DOP1 N-terminal" evidence="4">
    <location>
        <begin position="1"/>
        <end position="143"/>
    </location>
</feature>
<gene>
    <name evidence="6" type="ORF">AYI68_g3007</name>
</gene>
<accession>A0A1R0H145</accession>